<feature type="repeat" description="Solcar" evidence="8">
    <location>
        <begin position="49"/>
        <end position="137"/>
    </location>
</feature>
<evidence type="ECO:0000256" key="2">
    <source>
        <dbReference type="ARBA" id="ARBA00006375"/>
    </source>
</evidence>
<evidence type="ECO:0000256" key="5">
    <source>
        <dbReference type="ARBA" id="ARBA00022737"/>
    </source>
</evidence>
<evidence type="ECO:0000256" key="4">
    <source>
        <dbReference type="ARBA" id="ARBA00022692"/>
    </source>
</evidence>
<evidence type="ECO:0000256" key="6">
    <source>
        <dbReference type="ARBA" id="ARBA00022989"/>
    </source>
</evidence>
<comment type="similarity">
    <text evidence="2 9">Belongs to the mitochondrial carrier (TC 2.A.29) family.</text>
</comment>
<dbReference type="PROSITE" id="PS50920">
    <property type="entry name" value="SOLCAR"/>
    <property type="match status" value="1"/>
</dbReference>
<gene>
    <name evidence="10" type="ORF">MHI_LOCUS855711</name>
</gene>
<dbReference type="GO" id="GO:0016020">
    <property type="term" value="C:membrane"/>
    <property type="evidence" value="ECO:0007669"/>
    <property type="project" value="UniProtKB-SubCell"/>
</dbReference>
<dbReference type="SUPFAM" id="SSF103506">
    <property type="entry name" value="Mitochondrial carrier"/>
    <property type="match status" value="1"/>
</dbReference>
<comment type="subcellular location">
    <subcellularLocation>
        <location evidence="1">Membrane</location>
        <topology evidence="1">Multi-pass membrane protein</topology>
    </subcellularLocation>
</comment>
<dbReference type="AlphaFoldDB" id="A0A6V7HFJ0"/>
<evidence type="ECO:0000256" key="8">
    <source>
        <dbReference type="PROSITE-ProRule" id="PRU00282"/>
    </source>
</evidence>
<dbReference type="Gene3D" id="1.50.40.10">
    <property type="entry name" value="Mitochondrial carrier domain"/>
    <property type="match status" value="1"/>
</dbReference>
<evidence type="ECO:0000256" key="7">
    <source>
        <dbReference type="ARBA" id="ARBA00023136"/>
    </source>
</evidence>
<keyword evidence="5" id="KW-0677">Repeat</keyword>
<protein>
    <recommendedName>
        <fullName evidence="12">S-adenosylmethionine mitochondrial carrier protein</fullName>
    </recommendedName>
</protein>
<proteinExistence type="inferred from homology"/>
<evidence type="ECO:0000313" key="10">
    <source>
        <dbReference type="EMBL" id="CAD1479395.1"/>
    </source>
</evidence>
<keyword evidence="6" id="KW-1133">Transmembrane helix</keyword>
<comment type="caution">
    <text evidence="10">The sequence shown here is derived from an EMBL/GenBank/DDBJ whole genome shotgun (WGS) entry which is preliminary data.</text>
</comment>
<evidence type="ECO:0000313" key="11">
    <source>
        <dbReference type="Proteomes" id="UP000752696"/>
    </source>
</evidence>
<accession>A0A6V7HFJ0</accession>
<dbReference type="OrthoDB" id="276989at2759"/>
<name>A0A6V7HFJ0_9HYME</name>
<reference evidence="10" key="1">
    <citation type="submission" date="2020-07" db="EMBL/GenBank/DDBJ databases">
        <authorList>
            <person name="Nazaruddin N."/>
        </authorList>
    </citation>
    <scope>NUCLEOTIDE SEQUENCE</scope>
</reference>
<evidence type="ECO:0000256" key="1">
    <source>
        <dbReference type="ARBA" id="ARBA00004141"/>
    </source>
</evidence>
<keyword evidence="4 8" id="KW-0812">Transmembrane</keyword>
<dbReference type="EMBL" id="CAJDYZ010011390">
    <property type="protein sequence ID" value="CAD1479395.1"/>
    <property type="molecule type" value="Genomic_DNA"/>
</dbReference>
<dbReference type="Pfam" id="PF00153">
    <property type="entry name" value="Mito_carr"/>
    <property type="match status" value="1"/>
</dbReference>
<evidence type="ECO:0008006" key="12">
    <source>
        <dbReference type="Google" id="ProtNLM"/>
    </source>
</evidence>
<dbReference type="InterPro" id="IPR023395">
    <property type="entry name" value="MCP_dom_sf"/>
</dbReference>
<keyword evidence="11" id="KW-1185">Reference proteome</keyword>
<keyword evidence="3 9" id="KW-0813">Transport</keyword>
<sequence length="145" mass="16349">MPDRREINLRILYHGYWGTVLRDVPFSAIQLPIWECFKKVWKSHVDRETRPIESATCGAIAGSISATLTTPLDVAKTRIMLSHRNESASKLKVPYVLKDVYRDKGFRGLFAGVGPRVTWITVGGFIFFGTYEGVKAVGTKYRLSP</sequence>
<evidence type="ECO:0000256" key="9">
    <source>
        <dbReference type="RuleBase" id="RU000488"/>
    </source>
</evidence>
<organism evidence="10 11">
    <name type="scientific">Heterotrigona itama</name>
    <dbReference type="NCBI Taxonomy" id="395501"/>
    <lineage>
        <taxon>Eukaryota</taxon>
        <taxon>Metazoa</taxon>
        <taxon>Ecdysozoa</taxon>
        <taxon>Arthropoda</taxon>
        <taxon>Hexapoda</taxon>
        <taxon>Insecta</taxon>
        <taxon>Pterygota</taxon>
        <taxon>Neoptera</taxon>
        <taxon>Endopterygota</taxon>
        <taxon>Hymenoptera</taxon>
        <taxon>Apocrita</taxon>
        <taxon>Aculeata</taxon>
        <taxon>Apoidea</taxon>
        <taxon>Anthophila</taxon>
        <taxon>Apidae</taxon>
        <taxon>Heterotrigona</taxon>
    </lineage>
</organism>
<dbReference type="Proteomes" id="UP000752696">
    <property type="component" value="Unassembled WGS sequence"/>
</dbReference>
<dbReference type="InterPro" id="IPR018108">
    <property type="entry name" value="MCP_transmembrane"/>
</dbReference>
<dbReference type="PANTHER" id="PTHR45667">
    <property type="entry name" value="S-ADENOSYLMETHIONINE MITOCHONDRIAL CARRIER PROTEIN"/>
    <property type="match status" value="1"/>
</dbReference>
<evidence type="ECO:0000256" key="3">
    <source>
        <dbReference type="ARBA" id="ARBA00022448"/>
    </source>
</evidence>
<keyword evidence="7 8" id="KW-0472">Membrane</keyword>